<feature type="transmembrane region" description="Helical" evidence="1">
    <location>
        <begin position="160"/>
        <end position="177"/>
    </location>
</feature>
<sequence>MSNDALILNLAAGLTPVRRRSMTREALLLLAVAVVEGALIVAAGLMRPDMAQMIGSSFMTWKIGSLAILAGLSCTVAMRSFSPHRSPRRGLRLAVGVAGLAVTVGAFLAFTADIQQPLIARVSPARGMLCAVSIIVLALPLLAVLRAMMRRAAPVFPQSSAFAAGLAAGTSGALVFTLCCPMNDPLYVLIWYCVGCTAVAALGRWLLPRHFRL</sequence>
<proteinExistence type="predicted"/>
<evidence type="ECO:0000313" key="2">
    <source>
        <dbReference type="EMBL" id="MBU3079214.1"/>
    </source>
</evidence>
<feature type="transmembrane region" description="Helical" evidence="1">
    <location>
        <begin position="124"/>
        <end position="148"/>
    </location>
</feature>
<keyword evidence="1" id="KW-1133">Transmembrane helix</keyword>
<keyword evidence="1" id="KW-0472">Membrane</keyword>
<protein>
    <submittedName>
        <fullName evidence="2">DUF1109 domain-containing protein</fullName>
    </submittedName>
</protein>
<name>A0ABS6BLM7_9SPHN</name>
<gene>
    <name evidence="2" type="ORF">KOF26_15245</name>
</gene>
<accession>A0ABS6BLM7</accession>
<organism evidence="2 3">
    <name type="scientific">Sphingomonas quercus</name>
    <dbReference type="NCBI Taxonomy" id="2842451"/>
    <lineage>
        <taxon>Bacteria</taxon>
        <taxon>Pseudomonadati</taxon>
        <taxon>Pseudomonadota</taxon>
        <taxon>Alphaproteobacteria</taxon>
        <taxon>Sphingomonadales</taxon>
        <taxon>Sphingomonadaceae</taxon>
        <taxon>Sphingomonas</taxon>
    </lineage>
</organism>
<dbReference type="InterPro" id="IPR009495">
    <property type="entry name" value="NrsF"/>
</dbReference>
<dbReference type="EMBL" id="JAHKRT010000009">
    <property type="protein sequence ID" value="MBU3079214.1"/>
    <property type="molecule type" value="Genomic_DNA"/>
</dbReference>
<comment type="caution">
    <text evidence="2">The sequence shown here is derived from an EMBL/GenBank/DDBJ whole genome shotgun (WGS) entry which is preliminary data.</text>
</comment>
<reference evidence="2 3" key="1">
    <citation type="submission" date="2021-06" db="EMBL/GenBank/DDBJ databases">
        <title>Sphingomonas sp. XMGL2, whole genome shotgun sequencing project.</title>
        <authorList>
            <person name="Zhao G."/>
            <person name="Shen L."/>
        </authorList>
    </citation>
    <scope>NUCLEOTIDE SEQUENCE [LARGE SCALE GENOMIC DNA]</scope>
    <source>
        <strain evidence="2 3">XMGL2</strain>
    </source>
</reference>
<evidence type="ECO:0000256" key="1">
    <source>
        <dbReference type="SAM" id="Phobius"/>
    </source>
</evidence>
<feature type="transmembrane region" description="Helical" evidence="1">
    <location>
        <begin position="189"/>
        <end position="207"/>
    </location>
</feature>
<feature type="transmembrane region" description="Helical" evidence="1">
    <location>
        <begin position="90"/>
        <end position="112"/>
    </location>
</feature>
<dbReference type="Pfam" id="PF06532">
    <property type="entry name" value="NrsF"/>
    <property type="match status" value="1"/>
</dbReference>
<dbReference type="Proteomes" id="UP000776276">
    <property type="component" value="Unassembled WGS sequence"/>
</dbReference>
<evidence type="ECO:0000313" key="3">
    <source>
        <dbReference type="Proteomes" id="UP000776276"/>
    </source>
</evidence>
<dbReference type="RefSeq" id="WP_216326936.1">
    <property type="nucleotide sequence ID" value="NZ_JAHKRT010000009.1"/>
</dbReference>
<feature type="transmembrane region" description="Helical" evidence="1">
    <location>
        <begin position="26"/>
        <end position="46"/>
    </location>
</feature>
<keyword evidence="1" id="KW-0812">Transmembrane</keyword>
<keyword evidence="3" id="KW-1185">Reference proteome</keyword>
<feature type="transmembrane region" description="Helical" evidence="1">
    <location>
        <begin position="58"/>
        <end position="78"/>
    </location>
</feature>